<feature type="compositionally biased region" description="Basic and acidic residues" evidence="4">
    <location>
        <begin position="192"/>
        <end position="213"/>
    </location>
</feature>
<evidence type="ECO:0000259" key="5">
    <source>
        <dbReference type="PROSITE" id="PS01031"/>
    </source>
</evidence>
<dbReference type="SUPFAM" id="SSF49764">
    <property type="entry name" value="HSP20-like chaperones"/>
    <property type="match status" value="1"/>
</dbReference>
<comment type="caution">
    <text evidence="6">The sequence shown here is derived from an EMBL/GenBank/DDBJ whole genome shotgun (WGS) entry which is preliminary data.</text>
</comment>
<reference evidence="6" key="1">
    <citation type="submission" date="2022-07" db="EMBL/GenBank/DDBJ databases">
        <title>Phylogenomic reconstructions and comparative analyses of Kickxellomycotina fungi.</title>
        <authorList>
            <person name="Reynolds N.K."/>
            <person name="Stajich J.E."/>
            <person name="Barry K."/>
            <person name="Grigoriev I.V."/>
            <person name="Crous P."/>
            <person name="Smith M.E."/>
        </authorList>
    </citation>
    <scope>NUCLEOTIDE SEQUENCE</scope>
    <source>
        <strain evidence="6">RSA 861</strain>
    </source>
</reference>
<name>A0A9W7ZIW6_9FUNG</name>
<sequence length="273" mass="29469">MDALNRDLGYFLAPFESPFAGRPAHYTRRGHPFGRNCHASAHHTDSVGFVLVPCPPYVNSKSEKDGSAVQSDGPTPSSPNSALSPEVPESNGLDNAQGNATRVAPQAVNGTVIDKSGPPQEPELASLGPWADFAGLPHRTPRPTIPEAHLMEDRTSFYLEIELPGIPKNNVNVQWEGGHILVVQAKSTPTAEAKDTKLTTETNNKDSKAEDVSSTKAGSPHLVSITTARHYRRRFDFPAGITPEAIQARFQDGLLTVTVPKTPEAKRTIRVEA</sequence>
<dbReference type="OrthoDB" id="1431247at2759"/>
<dbReference type="InterPro" id="IPR008978">
    <property type="entry name" value="HSP20-like_chaperone"/>
</dbReference>
<dbReference type="EMBL" id="JANBPT010001245">
    <property type="protein sequence ID" value="KAJ1909193.1"/>
    <property type="molecule type" value="Genomic_DNA"/>
</dbReference>
<dbReference type="InterPro" id="IPR002068">
    <property type="entry name" value="A-crystallin/Hsp20_dom"/>
</dbReference>
<evidence type="ECO:0000256" key="2">
    <source>
        <dbReference type="PROSITE-ProRule" id="PRU00285"/>
    </source>
</evidence>
<dbReference type="Pfam" id="PF00011">
    <property type="entry name" value="HSP20"/>
    <property type="match status" value="1"/>
</dbReference>
<feature type="domain" description="SHSP" evidence="5">
    <location>
        <begin position="139"/>
        <end position="273"/>
    </location>
</feature>
<keyword evidence="7" id="KW-1185">Reference proteome</keyword>
<dbReference type="PROSITE" id="PS01031">
    <property type="entry name" value="SHSP"/>
    <property type="match status" value="1"/>
</dbReference>
<evidence type="ECO:0000256" key="3">
    <source>
        <dbReference type="RuleBase" id="RU003616"/>
    </source>
</evidence>
<keyword evidence="1 6" id="KW-0346">Stress response</keyword>
<dbReference type="CDD" id="cd06464">
    <property type="entry name" value="ACD_sHsps-like"/>
    <property type="match status" value="1"/>
</dbReference>
<protein>
    <submittedName>
        <fullName evidence="6">30 kDa heat shock protein</fullName>
    </submittedName>
</protein>
<dbReference type="Gene3D" id="2.60.40.790">
    <property type="match status" value="1"/>
</dbReference>
<organism evidence="6 7">
    <name type="scientific">Tieghemiomyces parasiticus</name>
    <dbReference type="NCBI Taxonomy" id="78921"/>
    <lineage>
        <taxon>Eukaryota</taxon>
        <taxon>Fungi</taxon>
        <taxon>Fungi incertae sedis</taxon>
        <taxon>Zoopagomycota</taxon>
        <taxon>Kickxellomycotina</taxon>
        <taxon>Dimargaritomycetes</taxon>
        <taxon>Dimargaritales</taxon>
        <taxon>Dimargaritaceae</taxon>
        <taxon>Tieghemiomyces</taxon>
    </lineage>
</organism>
<feature type="region of interest" description="Disordered" evidence="4">
    <location>
        <begin position="189"/>
        <end position="221"/>
    </location>
</feature>
<dbReference type="Proteomes" id="UP001150569">
    <property type="component" value="Unassembled WGS sequence"/>
</dbReference>
<dbReference type="AlphaFoldDB" id="A0A9W7ZIW6"/>
<feature type="region of interest" description="Disordered" evidence="4">
    <location>
        <begin position="60"/>
        <end position="99"/>
    </location>
</feature>
<proteinExistence type="inferred from homology"/>
<gene>
    <name evidence="6" type="primary">hspC2</name>
    <name evidence="6" type="ORF">IWQ60_011300</name>
</gene>
<feature type="compositionally biased region" description="Polar residues" evidence="4">
    <location>
        <begin position="68"/>
        <end position="83"/>
    </location>
</feature>
<accession>A0A9W7ZIW6</accession>
<dbReference type="InterPro" id="IPR031107">
    <property type="entry name" value="Small_HSP"/>
</dbReference>
<evidence type="ECO:0000313" key="7">
    <source>
        <dbReference type="Proteomes" id="UP001150569"/>
    </source>
</evidence>
<evidence type="ECO:0000313" key="6">
    <source>
        <dbReference type="EMBL" id="KAJ1909193.1"/>
    </source>
</evidence>
<evidence type="ECO:0000256" key="1">
    <source>
        <dbReference type="ARBA" id="ARBA00023016"/>
    </source>
</evidence>
<comment type="similarity">
    <text evidence="2 3">Belongs to the small heat shock protein (HSP20) family.</text>
</comment>
<evidence type="ECO:0000256" key="4">
    <source>
        <dbReference type="SAM" id="MobiDB-lite"/>
    </source>
</evidence>
<dbReference type="PANTHER" id="PTHR11527">
    <property type="entry name" value="HEAT-SHOCK PROTEIN 20 FAMILY MEMBER"/>
    <property type="match status" value="1"/>
</dbReference>